<evidence type="ECO:0000313" key="3">
    <source>
        <dbReference type="Proteomes" id="UP000192491"/>
    </source>
</evidence>
<dbReference type="GO" id="GO:0009446">
    <property type="term" value="P:putrescine biosynthetic process"/>
    <property type="evidence" value="ECO:0007669"/>
    <property type="project" value="InterPro"/>
</dbReference>
<dbReference type="Proteomes" id="UP000192491">
    <property type="component" value="Unassembled WGS sequence"/>
</dbReference>
<name>A0A1Y1QM65_9GAMM</name>
<dbReference type="InterPro" id="IPR007466">
    <property type="entry name" value="Peptidyl-Arg-deiminase_porph"/>
</dbReference>
<dbReference type="SUPFAM" id="SSF55909">
    <property type="entry name" value="Pentein"/>
    <property type="match status" value="1"/>
</dbReference>
<dbReference type="EMBL" id="MTEJ01000156">
    <property type="protein sequence ID" value="OQX09041.1"/>
    <property type="molecule type" value="Genomic_DNA"/>
</dbReference>
<dbReference type="Pfam" id="PF04371">
    <property type="entry name" value="PAD_porph"/>
    <property type="match status" value="1"/>
</dbReference>
<gene>
    <name evidence="2" type="ORF">BWK73_23785</name>
</gene>
<reference evidence="2 3" key="1">
    <citation type="submission" date="2017-01" db="EMBL/GenBank/DDBJ databases">
        <title>Novel large sulfur bacteria in the metagenomes of groundwater-fed chemosynthetic microbial mats in the Lake Huron basin.</title>
        <authorList>
            <person name="Sharrar A.M."/>
            <person name="Flood B.E."/>
            <person name="Bailey J.V."/>
            <person name="Jones D.S."/>
            <person name="Biddanda B."/>
            <person name="Ruberg S.A."/>
            <person name="Marcus D.N."/>
            <person name="Dick G.J."/>
        </authorList>
    </citation>
    <scope>NUCLEOTIDE SEQUENCE [LARGE SCALE GENOMIC DNA]</scope>
    <source>
        <strain evidence="2">A8</strain>
    </source>
</reference>
<dbReference type="Gene3D" id="3.75.10.10">
    <property type="entry name" value="L-arginine/glycine Amidinotransferase, Chain A"/>
    <property type="match status" value="1"/>
</dbReference>
<dbReference type="GO" id="GO:0004668">
    <property type="term" value="F:protein-arginine deiminase activity"/>
    <property type="evidence" value="ECO:0007669"/>
    <property type="project" value="InterPro"/>
</dbReference>
<dbReference type="PANTHER" id="PTHR31377">
    <property type="entry name" value="AGMATINE DEIMINASE-RELATED"/>
    <property type="match status" value="1"/>
</dbReference>
<evidence type="ECO:0000313" key="2">
    <source>
        <dbReference type="EMBL" id="OQX09041.1"/>
    </source>
</evidence>
<dbReference type="GO" id="GO:0047632">
    <property type="term" value="F:agmatine deiminase activity"/>
    <property type="evidence" value="ECO:0007669"/>
    <property type="project" value="TreeGrafter"/>
</dbReference>
<keyword evidence="1" id="KW-0378">Hydrolase</keyword>
<evidence type="ECO:0000256" key="1">
    <source>
        <dbReference type="ARBA" id="ARBA00022801"/>
    </source>
</evidence>
<organism evidence="2 3">
    <name type="scientific">Thiothrix lacustris</name>
    <dbReference type="NCBI Taxonomy" id="525917"/>
    <lineage>
        <taxon>Bacteria</taxon>
        <taxon>Pseudomonadati</taxon>
        <taxon>Pseudomonadota</taxon>
        <taxon>Gammaproteobacteria</taxon>
        <taxon>Thiotrichales</taxon>
        <taxon>Thiotrichaceae</taxon>
        <taxon>Thiothrix</taxon>
    </lineage>
</organism>
<accession>A0A1Y1QM65</accession>
<dbReference type="AlphaFoldDB" id="A0A1Y1QM65"/>
<protein>
    <submittedName>
        <fullName evidence="2">Agmatine deiminase</fullName>
    </submittedName>
</protein>
<comment type="caution">
    <text evidence="2">The sequence shown here is derived from an EMBL/GenBank/DDBJ whole genome shotgun (WGS) entry which is preliminary data.</text>
</comment>
<dbReference type="PANTHER" id="PTHR31377:SF0">
    <property type="entry name" value="AGMATINE DEIMINASE-RELATED"/>
    <property type="match status" value="1"/>
</dbReference>
<proteinExistence type="predicted"/>
<sequence>MNRRHFLSTSLLLSAGSIFGTPSMGWAASGNGWRMPDESEPHARTWMAFGASAAIWGKKLLPEVRRNLATIATTIARYEPVSMLVREEDYAIAAKLLGASNVKLVVAPLDDLWMRDTGAVFVTNASGKKAAVNFNFNGWGEKQDFDEDAKVAPLVAKTAGVQLLETDLVLEGGGIEVDGHGTAIITESCVLNANRNPGVSKAACEAELKRLLGLQKIIWLPGIKGKDITDGHTDFYARFARPGVVVAGYDPDPQSFDHAVTKRHLDILKTATDAQGNKLEVAVMTAPSKVREQYANNDFAAGYINFYVCNGAVIAPEFGDAKADKAAHDTLQKLFPDRDIVQINIDGVAAGGGGIHCTTQQEPAV</sequence>